<evidence type="ECO:0000313" key="1">
    <source>
        <dbReference type="EMBL" id="PRP91632.1"/>
    </source>
</evidence>
<protein>
    <submittedName>
        <fullName evidence="1">Uncharacterized protein</fullName>
    </submittedName>
</protein>
<gene>
    <name evidence="1" type="ORF">ENSA5_53920</name>
</gene>
<dbReference type="RefSeq" id="WP_106394606.1">
    <property type="nucleotide sequence ID" value="NZ_PVNK01000234.1"/>
</dbReference>
<name>A0A2S9XFJ8_9BACT</name>
<dbReference type="AlphaFoldDB" id="A0A2S9XFJ8"/>
<dbReference type="OrthoDB" id="5487146at2"/>
<organism evidence="1 2">
    <name type="scientific">Enhygromyxa salina</name>
    <dbReference type="NCBI Taxonomy" id="215803"/>
    <lineage>
        <taxon>Bacteria</taxon>
        <taxon>Pseudomonadati</taxon>
        <taxon>Myxococcota</taxon>
        <taxon>Polyangia</taxon>
        <taxon>Nannocystales</taxon>
        <taxon>Nannocystaceae</taxon>
        <taxon>Enhygromyxa</taxon>
    </lineage>
</organism>
<proteinExistence type="predicted"/>
<dbReference type="Proteomes" id="UP000237968">
    <property type="component" value="Unassembled WGS sequence"/>
</dbReference>
<sequence>MFEQEVDLQEVYRLGRNYRLFRFLPEFRTKEENHIGELIHGPEGEVAYLKTFRLSEAQIRRGYLLSTLARHDWDLDASAEALNTYRGNLIHRICDAGLGMLLRAHLRNHGDRRFFR</sequence>
<keyword evidence="2" id="KW-1185">Reference proteome</keyword>
<comment type="caution">
    <text evidence="1">The sequence shown here is derived from an EMBL/GenBank/DDBJ whole genome shotgun (WGS) entry which is preliminary data.</text>
</comment>
<reference evidence="1 2" key="1">
    <citation type="submission" date="2018-03" db="EMBL/GenBank/DDBJ databases">
        <title>Draft Genome Sequences of the Obligatory Marine Myxobacteria Enhygromyxa salina SWB005.</title>
        <authorList>
            <person name="Poehlein A."/>
            <person name="Moghaddam J.A."/>
            <person name="Harms H."/>
            <person name="Alanjari M."/>
            <person name="Koenig G.M."/>
            <person name="Daniel R."/>
            <person name="Schaeberle T.F."/>
        </authorList>
    </citation>
    <scope>NUCLEOTIDE SEQUENCE [LARGE SCALE GENOMIC DNA]</scope>
    <source>
        <strain evidence="1 2">SWB005</strain>
    </source>
</reference>
<evidence type="ECO:0000313" key="2">
    <source>
        <dbReference type="Proteomes" id="UP000237968"/>
    </source>
</evidence>
<dbReference type="EMBL" id="PVNK01000234">
    <property type="protein sequence ID" value="PRP91632.1"/>
    <property type="molecule type" value="Genomic_DNA"/>
</dbReference>
<accession>A0A2S9XFJ8</accession>